<dbReference type="InterPro" id="IPR005475">
    <property type="entry name" value="Transketolase-like_Pyr-bd"/>
</dbReference>
<feature type="domain" description="Transketolase-like pyrimidine-binding" evidence="17">
    <location>
        <begin position="354"/>
        <end position="525"/>
    </location>
</feature>
<feature type="binding site" evidence="13">
    <location>
        <position position="469"/>
    </location>
    <ligand>
        <name>substrate</name>
    </ligand>
</feature>
<dbReference type="EC" id="2.2.1.1" evidence="5 11"/>
<evidence type="ECO:0000256" key="13">
    <source>
        <dbReference type="PIRSR" id="PIRSR605478-2"/>
    </source>
</evidence>
<evidence type="ECO:0000256" key="7">
    <source>
        <dbReference type="ARBA" id="ARBA00022723"/>
    </source>
</evidence>
<evidence type="ECO:0000256" key="14">
    <source>
        <dbReference type="PIRSR" id="PIRSR605478-3"/>
    </source>
</evidence>
<comment type="caution">
    <text evidence="18">The sequence shown here is derived from an EMBL/GenBank/DDBJ whole genome shotgun (WGS) entry which is preliminary data.</text>
</comment>
<comment type="cofactor">
    <cofactor evidence="15">
        <name>Mg(2+)</name>
        <dbReference type="ChEBI" id="CHEBI:18420"/>
    </cofactor>
    <text evidence="15">Binds 1 Mg(2+) ion per subunit. Can also utilize other divalent metal cations, such as Ca(2+), Mn(2+) and Co(2+).</text>
</comment>
<dbReference type="SMART" id="SM00861">
    <property type="entry name" value="Transket_pyr"/>
    <property type="match status" value="1"/>
</dbReference>
<dbReference type="EMBL" id="QKTW01000017">
    <property type="protein sequence ID" value="PZF72690.1"/>
    <property type="molecule type" value="Genomic_DNA"/>
</dbReference>
<dbReference type="InterPro" id="IPR033247">
    <property type="entry name" value="Transketolase_fam"/>
</dbReference>
<comment type="subunit">
    <text evidence="4">Homodimer.</text>
</comment>
<feature type="binding site" evidence="15">
    <location>
        <position position="155"/>
    </location>
    <ligand>
        <name>Mg(2+)</name>
        <dbReference type="ChEBI" id="CHEBI:18420"/>
    </ligand>
</feature>
<dbReference type="CDD" id="cd07033">
    <property type="entry name" value="TPP_PYR_DXS_TK_like"/>
    <property type="match status" value="1"/>
</dbReference>
<dbReference type="SUPFAM" id="SSF52922">
    <property type="entry name" value="TK C-terminal domain-like"/>
    <property type="match status" value="1"/>
</dbReference>
<feature type="binding site" evidence="15">
    <location>
        <position position="185"/>
    </location>
    <ligand>
        <name>Mg(2+)</name>
        <dbReference type="ChEBI" id="CHEBI:18420"/>
    </ligand>
</feature>
<dbReference type="SUPFAM" id="SSF52518">
    <property type="entry name" value="Thiamin diphosphate-binding fold (THDP-binding)"/>
    <property type="match status" value="2"/>
</dbReference>
<evidence type="ECO:0000256" key="2">
    <source>
        <dbReference type="ARBA" id="ARBA00001941"/>
    </source>
</evidence>
<evidence type="ECO:0000259" key="17">
    <source>
        <dbReference type="SMART" id="SM00861"/>
    </source>
</evidence>
<evidence type="ECO:0000256" key="16">
    <source>
        <dbReference type="PIRSR" id="PIRSR605478-5"/>
    </source>
</evidence>
<comment type="cofactor">
    <cofactor evidence="2">
        <name>Co(2+)</name>
        <dbReference type="ChEBI" id="CHEBI:48828"/>
    </cofactor>
</comment>
<evidence type="ECO:0000256" key="4">
    <source>
        <dbReference type="ARBA" id="ARBA00011738"/>
    </source>
</evidence>
<dbReference type="GO" id="GO:0004802">
    <property type="term" value="F:transketolase activity"/>
    <property type="evidence" value="ECO:0007669"/>
    <property type="project" value="UniProtKB-UniRule"/>
</dbReference>
<dbReference type="Proteomes" id="UP000248745">
    <property type="component" value="Unassembled WGS sequence"/>
</dbReference>
<evidence type="ECO:0000313" key="18">
    <source>
        <dbReference type="EMBL" id="PZF72690.1"/>
    </source>
</evidence>
<name>A0A2W2AKA5_9BACT</name>
<feature type="binding site" evidence="14">
    <location>
        <position position="66"/>
    </location>
    <ligand>
        <name>thiamine diphosphate</name>
        <dbReference type="ChEBI" id="CHEBI:58937"/>
    </ligand>
</feature>
<comment type="cofactor">
    <cofactor evidence="14">
        <name>thiamine diphosphate</name>
        <dbReference type="ChEBI" id="CHEBI:58937"/>
    </cofactor>
    <text evidence="14">Binds 1 thiamine pyrophosphate per subunit. During the reaction, the substrate forms a covalent intermediate with the cofactor.</text>
</comment>
<evidence type="ECO:0000256" key="11">
    <source>
        <dbReference type="NCBIfam" id="TIGR00232"/>
    </source>
</evidence>
<dbReference type="RefSeq" id="WP_110999281.1">
    <property type="nucleotide sequence ID" value="NZ_QKTW01000017.1"/>
</dbReference>
<feature type="site" description="Important for catalytic activity" evidence="16">
    <location>
        <position position="26"/>
    </location>
</feature>
<feature type="binding site" evidence="13">
    <location>
        <position position="473"/>
    </location>
    <ligand>
        <name>substrate</name>
    </ligand>
</feature>
<feature type="binding site" evidence="13">
    <location>
        <position position="26"/>
    </location>
    <ligand>
        <name>substrate</name>
    </ligand>
</feature>
<dbReference type="InterPro" id="IPR055152">
    <property type="entry name" value="Transketolase-like_C_2"/>
</dbReference>
<evidence type="ECO:0000256" key="12">
    <source>
        <dbReference type="PIRSR" id="PIRSR605478-1"/>
    </source>
</evidence>
<feature type="binding site" evidence="14">
    <location>
        <position position="185"/>
    </location>
    <ligand>
        <name>thiamine diphosphate</name>
        <dbReference type="ChEBI" id="CHEBI:58937"/>
    </ligand>
</feature>
<keyword evidence="8 15" id="KW-0460">Magnesium</keyword>
<evidence type="ECO:0000256" key="8">
    <source>
        <dbReference type="ARBA" id="ARBA00022842"/>
    </source>
</evidence>
<feature type="binding site" evidence="14">
    <location>
        <position position="262"/>
    </location>
    <ligand>
        <name>thiamine diphosphate</name>
        <dbReference type="ChEBI" id="CHEBI:58937"/>
    </ligand>
</feature>
<proteinExistence type="inferred from homology"/>
<keyword evidence="6" id="KW-0808">Transferase</keyword>
<feature type="binding site" evidence="13">
    <location>
        <position position="520"/>
    </location>
    <ligand>
        <name>substrate</name>
    </ligand>
</feature>
<protein>
    <recommendedName>
        <fullName evidence="5 11">Transketolase</fullName>
        <ecNumber evidence="5 11">2.2.1.1</ecNumber>
    </recommendedName>
</protein>
<dbReference type="Pfam" id="PF00456">
    <property type="entry name" value="Transketolase_N"/>
    <property type="match status" value="1"/>
</dbReference>
<dbReference type="AlphaFoldDB" id="A0A2W2AKA5"/>
<dbReference type="FunFam" id="3.40.50.970:FF:000004">
    <property type="entry name" value="Transketolase"/>
    <property type="match status" value="1"/>
</dbReference>
<feature type="binding site" evidence="13">
    <location>
        <position position="384"/>
    </location>
    <ligand>
        <name>substrate</name>
    </ligand>
</feature>
<comment type="catalytic activity">
    <reaction evidence="10">
        <text>D-sedoheptulose 7-phosphate + D-glyceraldehyde 3-phosphate = aldehydo-D-ribose 5-phosphate + D-xylulose 5-phosphate</text>
        <dbReference type="Rhea" id="RHEA:10508"/>
        <dbReference type="ChEBI" id="CHEBI:57483"/>
        <dbReference type="ChEBI" id="CHEBI:57737"/>
        <dbReference type="ChEBI" id="CHEBI:58273"/>
        <dbReference type="ChEBI" id="CHEBI:59776"/>
        <dbReference type="EC" id="2.2.1.1"/>
    </reaction>
</comment>
<dbReference type="CDD" id="cd02012">
    <property type="entry name" value="TPP_TK"/>
    <property type="match status" value="1"/>
</dbReference>
<dbReference type="Gene3D" id="3.40.50.970">
    <property type="match status" value="2"/>
</dbReference>
<dbReference type="Gene3D" id="3.40.50.920">
    <property type="match status" value="1"/>
</dbReference>
<dbReference type="GO" id="GO:0046872">
    <property type="term" value="F:metal ion binding"/>
    <property type="evidence" value="ECO:0007669"/>
    <property type="project" value="UniProtKB-KW"/>
</dbReference>
<evidence type="ECO:0000256" key="6">
    <source>
        <dbReference type="ARBA" id="ARBA00022679"/>
    </source>
</evidence>
<feature type="site" description="Important for catalytic activity" evidence="16">
    <location>
        <position position="262"/>
    </location>
</feature>
<reference evidence="18 19" key="1">
    <citation type="submission" date="2018-06" db="EMBL/GenBank/DDBJ databases">
        <title>Mucibacter soli gen. nov., sp. nov., a new member of the family Chitinophagaceae producing mucin.</title>
        <authorList>
            <person name="Kim M.-K."/>
            <person name="Park S."/>
            <person name="Kim T.-S."/>
            <person name="Joung Y."/>
            <person name="Han J.-H."/>
            <person name="Kim S.B."/>
        </authorList>
    </citation>
    <scope>NUCLEOTIDE SEQUENCE [LARGE SCALE GENOMIC DNA]</scope>
    <source>
        <strain evidence="18 19">R1-15</strain>
    </source>
</reference>
<dbReference type="Pfam" id="PF02779">
    <property type="entry name" value="Transket_pyr"/>
    <property type="match status" value="1"/>
</dbReference>
<evidence type="ECO:0000256" key="15">
    <source>
        <dbReference type="PIRSR" id="PIRSR605478-4"/>
    </source>
</evidence>
<dbReference type="Pfam" id="PF22613">
    <property type="entry name" value="Transketolase_C_1"/>
    <property type="match status" value="1"/>
</dbReference>
<keyword evidence="19" id="KW-1185">Reference proteome</keyword>
<dbReference type="PANTHER" id="PTHR43522">
    <property type="entry name" value="TRANSKETOLASE"/>
    <property type="match status" value="1"/>
</dbReference>
<comment type="similarity">
    <text evidence="3">Belongs to the transketolase family.</text>
</comment>
<feature type="binding site" evidence="15">
    <location>
        <position position="187"/>
    </location>
    <ligand>
        <name>Mg(2+)</name>
        <dbReference type="ChEBI" id="CHEBI:18420"/>
    </ligand>
</feature>
<feature type="binding site" evidence="13">
    <location>
        <position position="357"/>
    </location>
    <ligand>
        <name>substrate</name>
    </ligand>
</feature>
<feature type="binding site" evidence="13">
    <location>
        <position position="461"/>
    </location>
    <ligand>
        <name>substrate</name>
    </ligand>
</feature>
<evidence type="ECO:0000313" key="19">
    <source>
        <dbReference type="Proteomes" id="UP000248745"/>
    </source>
</evidence>
<dbReference type="GO" id="GO:0005829">
    <property type="term" value="C:cytosol"/>
    <property type="evidence" value="ECO:0007669"/>
    <property type="project" value="TreeGrafter"/>
</dbReference>
<evidence type="ECO:0000256" key="3">
    <source>
        <dbReference type="ARBA" id="ARBA00007131"/>
    </source>
</evidence>
<dbReference type="InterPro" id="IPR029061">
    <property type="entry name" value="THDP-binding"/>
</dbReference>
<comment type="cofactor">
    <cofactor evidence="1">
        <name>Ca(2+)</name>
        <dbReference type="ChEBI" id="CHEBI:29108"/>
    </cofactor>
</comment>
<gene>
    <name evidence="18" type="primary">tkt</name>
    <name evidence="18" type="ORF">DN068_12560</name>
</gene>
<dbReference type="FunFam" id="3.40.50.920:FF:000003">
    <property type="entry name" value="Transketolase"/>
    <property type="match status" value="1"/>
</dbReference>
<dbReference type="PANTHER" id="PTHR43522:SF2">
    <property type="entry name" value="TRANSKETOLASE 1-RELATED"/>
    <property type="match status" value="1"/>
</dbReference>
<dbReference type="OrthoDB" id="8732661at2"/>
<evidence type="ECO:0000256" key="9">
    <source>
        <dbReference type="ARBA" id="ARBA00023052"/>
    </source>
</evidence>
<dbReference type="GO" id="GO:0009052">
    <property type="term" value="P:pentose-phosphate shunt, non-oxidative branch"/>
    <property type="evidence" value="ECO:0007669"/>
    <property type="project" value="UniProtKB-ARBA"/>
</dbReference>
<dbReference type="FunFam" id="3.40.50.970:FF:000003">
    <property type="entry name" value="Transketolase"/>
    <property type="match status" value="1"/>
</dbReference>
<feature type="binding site" evidence="14">
    <location>
        <position position="156"/>
    </location>
    <ligand>
        <name>thiamine diphosphate</name>
        <dbReference type="ChEBI" id="CHEBI:58937"/>
    </ligand>
</feature>
<feature type="binding site" evidence="13">
    <location>
        <position position="262"/>
    </location>
    <ligand>
        <name>substrate</name>
    </ligand>
</feature>
<dbReference type="InterPro" id="IPR009014">
    <property type="entry name" value="Transketo_C/PFOR_II"/>
</dbReference>
<dbReference type="InterPro" id="IPR005478">
    <property type="entry name" value="Transketolase_bac-like"/>
</dbReference>
<dbReference type="InterPro" id="IPR005474">
    <property type="entry name" value="Transketolase_N"/>
</dbReference>
<keyword evidence="7 15" id="KW-0479">Metal-binding</keyword>
<accession>A0A2W2AKA5</accession>
<feature type="binding site" evidence="14">
    <location>
        <begin position="114"/>
        <end position="116"/>
    </location>
    <ligand>
        <name>thiamine diphosphate</name>
        <dbReference type="ChEBI" id="CHEBI:58937"/>
    </ligand>
</feature>
<sequence length="668" mass="73667">MEIAEKCIDTIRCLAIDAVEHANSGHPGAPMALAPAAYVLWMKHLRYNPRNPNWFNRDRFILSNGHASMLQYAVLHLTGYDITLDDIKQFRQLGSITPGHPEHGLTPGVETTTGPLGQGFMTAVGMAMAEAHLAKLFNKDDTTIVDHYTYVFCSDGDLMEGASHEAASIAGHLGLGKLIYLYDNNHITIEGNTNLTYDDDVARRFEAYNWHVQDIGDVANDLEAISTAFQKAKDVKDKPSLIMLRTHIGYGSPNKQDTSAAHGSPLGDEEVRLTKKFYGWPEDKTFYVPDDVKEHMAHAVVSGNKLEKEWDAALAAYKLKYADPGIRFEQYLKQEPEDGWDNDMPVYKSADGEKATRSVTTDVTSKLATSLPWLIGGSADLGESTSSFMKSLGYYSKDAYQDRNIAWGIREHAMCAASTGLMVHGGVRPFAATYFCFTDYAKPAIRMAAIMEQPVIYVMTHDSIGLGEDGKTHQPIEQLITFRAMPNIVVLRPADANETVQAWLTAIKRKEGPTMLVLTRQKVAVIDQDKYTPAKALERGAYILSKEAADKPDAIIIATGSEVQLAIAAQNKLLEQSIAVRVVSMPSWELFRKQSKAYRDEVLPPAITTRLAVEAAAPEGWHEWVGSEGQILGMTDFGASAPAKDLFQHFGFTADNIVAKIKTMISGK</sequence>
<evidence type="ECO:0000256" key="1">
    <source>
        <dbReference type="ARBA" id="ARBA00001913"/>
    </source>
</evidence>
<feature type="binding site" evidence="14">
    <location>
        <position position="437"/>
    </location>
    <ligand>
        <name>thiamine diphosphate</name>
        <dbReference type="ChEBI" id="CHEBI:58937"/>
    </ligand>
</feature>
<feature type="active site" description="Proton donor" evidence="12">
    <location>
        <position position="411"/>
    </location>
</feature>
<evidence type="ECO:0000256" key="10">
    <source>
        <dbReference type="ARBA" id="ARBA00049473"/>
    </source>
</evidence>
<keyword evidence="9 14" id="KW-0786">Thiamine pyrophosphate</keyword>
<dbReference type="NCBIfam" id="TIGR00232">
    <property type="entry name" value="tktlase_bact"/>
    <property type="match status" value="1"/>
</dbReference>
<evidence type="ECO:0000256" key="5">
    <source>
        <dbReference type="ARBA" id="ARBA00013152"/>
    </source>
</evidence>
<organism evidence="18 19">
    <name type="scientific">Taibaiella soli</name>
    <dbReference type="NCBI Taxonomy" id="1649169"/>
    <lineage>
        <taxon>Bacteria</taxon>
        <taxon>Pseudomonadati</taxon>
        <taxon>Bacteroidota</taxon>
        <taxon>Chitinophagia</taxon>
        <taxon>Chitinophagales</taxon>
        <taxon>Chitinophagaceae</taxon>
        <taxon>Taibaiella</taxon>
    </lineage>
</organism>